<organism evidence="2 3">
    <name type="scientific">Hymenobacter nivis</name>
    <dbReference type="NCBI Taxonomy" id="1850093"/>
    <lineage>
        <taxon>Bacteria</taxon>
        <taxon>Pseudomonadati</taxon>
        <taxon>Bacteroidota</taxon>
        <taxon>Cytophagia</taxon>
        <taxon>Cytophagales</taxon>
        <taxon>Hymenobacteraceae</taxon>
        <taxon>Hymenobacter</taxon>
    </lineage>
</organism>
<evidence type="ECO:0000256" key="1">
    <source>
        <dbReference type="SAM" id="MobiDB-lite"/>
    </source>
</evidence>
<dbReference type="KEGG" id="hnv:DDQ68_19520"/>
<gene>
    <name evidence="2" type="ORF">DDQ68_19520</name>
</gene>
<dbReference type="OrthoDB" id="41724at2"/>
<protein>
    <submittedName>
        <fullName evidence="2">Uncharacterized protein</fullName>
    </submittedName>
</protein>
<evidence type="ECO:0000313" key="2">
    <source>
        <dbReference type="EMBL" id="AWM34771.1"/>
    </source>
</evidence>
<dbReference type="EMBL" id="CP029145">
    <property type="protein sequence ID" value="AWM34771.1"/>
    <property type="molecule type" value="Genomic_DNA"/>
</dbReference>
<dbReference type="AlphaFoldDB" id="A0A2Z3GQP9"/>
<feature type="region of interest" description="Disordered" evidence="1">
    <location>
        <begin position="85"/>
        <end position="112"/>
    </location>
</feature>
<dbReference type="Proteomes" id="UP000245999">
    <property type="component" value="Chromosome"/>
</dbReference>
<keyword evidence="3" id="KW-1185">Reference proteome</keyword>
<sequence length="112" mass="11698">MLGTLPTGFGKLATLRPLAGAPAKIDGPAPSLVSHFHHPLPAFGGNTWGQLFKTPLLNPNAGTDAVIVRDGSCLVAYNPDAPGKDWFNGRGKLPRGPLDAQPGVPRQPWGEA</sequence>
<dbReference type="RefSeq" id="WP_109657798.1">
    <property type="nucleotide sequence ID" value="NZ_CP029145.1"/>
</dbReference>
<proteinExistence type="predicted"/>
<name>A0A2Z3GQP9_9BACT</name>
<evidence type="ECO:0000313" key="3">
    <source>
        <dbReference type="Proteomes" id="UP000245999"/>
    </source>
</evidence>
<accession>A0A2Z3GQP9</accession>
<reference evidence="3" key="1">
    <citation type="submission" date="2018-04" db="EMBL/GenBank/DDBJ databases">
        <title>Complete genome of Antarctic heterotrophic bacterium Hymenobacter nivis.</title>
        <authorList>
            <person name="Terashima M."/>
        </authorList>
    </citation>
    <scope>NUCLEOTIDE SEQUENCE [LARGE SCALE GENOMIC DNA]</scope>
    <source>
        <strain evidence="3">NBRC 111535</strain>
    </source>
</reference>